<feature type="transmembrane region" description="Helical" evidence="5">
    <location>
        <begin position="117"/>
        <end position="144"/>
    </location>
</feature>
<evidence type="ECO:0000256" key="1">
    <source>
        <dbReference type="ARBA" id="ARBA00004127"/>
    </source>
</evidence>
<dbReference type="GO" id="GO:0012505">
    <property type="term" value="C:endomembrane system"/>
    <property type="evidence" value="ECO:0007669"/>
    <property type="project" value="UniProtKB-SubCell"/>
</dbReference>
<feature type="transmembrane region" description="Helical" evidence="5">
    <location>
        <begin position="26"/>
        <end position="50"/>
    </location>
</feature>
<evidence type="ECO:0000256" key="3">
    <source>
        <dbReference type="ARBA" id="ARBA00022989"/>
    </source>
</evidence>
<keyword evidence="7" id="KW-1185">Reference proteome</keyword>
<protein>
    <submittedName>
        <fullName evidence="6">Isoprenylcysteine carboxylmethyltransferase family protein</fullName>
    </submittedName>
</protein>
<evidence type="ECO:0000313" key="6">
    <source>
        <dbReference type="EMBL" id="MBZ2166454.1"/>
    </source>
</evidence>
<dbReference type="PANTHER" id="PTHR12714:SF9">
    <property type="entry name" value="PROTEIN-S-ISOPRENYLCYSTEINE O-METHYLTRANSFERASE"/>
    <property type="match status" value="1"/>
</dbReference>
<keyword evidence="2 5" id="KW-0812">Transmembrane</keyword>
<dbReference type="InterPro" id="IPR007318">
    <property type="entry name" value="Phopholipid_MeTrfase"/>
</dbReference>
<dbReference type="GO" id="GO:0016740">
    <property type="term" value="F:transferase activity"/>
    <property type="evidence" value="ECO:0007669"/>
    <property type="project" value="UniProtKB-ARBA"/>
</dbReference>
<evidence type="ECO:0000313" key="7">
    <source>
        <dbReference type="Proteomes" id="UP000825933"/>
    </source>
</evidence>
<accession>A0A8T5URZ1</accession>
<sequence length="180" mass="20987">MIVIRSDKEDAKGKVEKRKSRSFIPFIKLVLTFLVLFILIPIGITLLLHLPWYLSFIYPYGIIIGVILIITAVWTIYKGIKDLKLTYSASGYENEEELVTTGIYGYTRNPMYFGATILILGWFLVLPFTFILISSVLFLFLFYFTAKSEENQLSQKFGKKYLSYKRNVPLFIPYKKSYKK</sequence>
<organism evidence="6 7">
    <name type="scientific">Methanobacterium spitsbergense</name>
    <dbReference type="NCBI Taxonomy" id="2874285"/>
    <lineage>
        <taxon>Archaea</taxon>
        <taxon>Methanobacteriati</taxon>
        <taxon>Methanobacteriota</taxon>
        <taxon>Methanomada group</taxon>
        <taxon>Methanobacteria</taxon>
        <taxon>Methanobacteriales</taxon>
        <taxon>Methanobacteriaceae</taxon>
        <taxon>Methanobacterium</taxon>
    </lineage>
</organism>
<dbReference type="Proteomes" id="UP000825933">
    <property type="component" value="Unassembled WGS sequence"/>
</dbReference>
<dbReference type="Pfam" id="PF04191">
    <property type="entry name" value="PEMT"/>
    <property type="match status" value="1"/>
</dbReference>
<dbReference type="RefSeq" id="WP_223792005.1">
    <property type="nucleotide sequence ID" value="NZ_JAIOUQ010000013.1"/>
</dbReference>
<keyword evidence="3 5" id="KW-1133">Transmembrane helix</keyword>
<dbReference type="EMBL" id="JAIOUQ010000013">
    <property type="protein sequence ID" value="MBZ2166454.1"/>
    <property type="molecule type" value="Genomic_DNA"/>
</dbReference>
<proteinExistence type="predicted"/>
<keyword evidence="4 5" id="KW-0472">Membrane</keyword>
<evidence type="ECO:0000256" key="5">
    <source>
        <dbReference type="SAM" id="Phobius"/>
    </source>
</evidence>
<evidence type="ECO:0000256" key="4">
    <source>
        <dbReference type="ARBA" id="ARBA00023136"/>
    </source>
</evidence>
<dbReference type="Gene3D" id="1.20.120.1630">
    <property type="match status" value="1"/>
</dbReference>
<evidence type="ECO:0000256" key="2">
    <source>
        <dbReference type="ARBA" id="ARBA00022692"/>
    </source>
</evidence>
<dbReference type="PANTHER" id="PTHR12714">
    <property type="entry name" value="PROTEIN-S ISOPRENYLCYSTEINE O-METHYLTRANSFERASE"/>
    <property type="match status" value="1"/>
</dbReference>
<name>A0A8T5URZ1_9EURY</name>
<dbReference type="AlphaFoldDB" id="A0A8T5URZ1"/>
<reference evidence="7" key="1">
    <citation type="journal article" date="2022" name="Microbiol. Resour. Announc.">
        <title>Draft Genome Sequence of a Methanogenic Archaeon from West Spitsbergen Permafrost.</title>
        <authorList>
            <person name="Trubitsyn V."/>
            <person name="Rivkina E."/>
            <person name="Shcherbakova V."/>
        </authorList>
    </citation>
    <scope>NUCLEOTIDE SEQUENCE [LARGE SCALE GENOMIC DNA]</scope>
    <source>
        <strain evidence="7">VT</strain>
    </source>
</reference>
<gene>
    <name evidence="6" type="ORF">K8N75_10435</name>
</gene>
<comment type="caution">
    <text evidence="6">The sequence shown here is derived from an EMBL/GenBank/DDBJ whole genome shotgun (WGS) entry which is preliminary data.</text>
</comment>
<feature type="transmembrane region" description="Helical" evidence="5">
    <location>
        <begin position="56"/>
        <end position="77"/>
    </location>
</feature>
<comment type="subcellular location">
    <subcellularLocation>
        <location evidence="1">Endomembrane system</location>
        <topology evidence="1">Multi-pass membrane protein</topology>
    </subcellularLocation>
</comment>